<dbReference type="EMBL" id="ONZQ02000017">
    <property type="protein sequence ID" value="SPO06937.1"/>
    <property type="molecule type" value="Genomic_DNA"/>
</dbReference>
<gene>
    <name evidence="1" type="ORF">DNG_09631</name>
</gene>
<dbReference type="Proteomes" id="UP001187682">
    <property type="component" value="Unassembled WGS sequence"/>
</dbReference>
<protein>
    <submittedName>
        <fullName evidence="1">Uncharacterized protein</fullName>
    </submittedName>
</protein>
<comment type="caution">
    <text evidence="1">The sequence shown here is derived from an EMBL/GenBank/DDBJ whole genome shotgun (WGS) entry which is preliminary data.</text>
</comment>
<organism evidence="1 2">
    <name type="scientific">Cephalotrichum gorgonifer</name>
    <dbReference type="NCBI Taxonomy" id="2041049"/>
    <lineage>
        <taxon>Eukaryota</taxon>
        <taxon>Fungi</taxon>
        <taxon>Dikarya</taxon>
        <taxon>Ascomycota</taxon>
        <taxon>Pezizomycotina</taxon>
        <taxon>Sordariomycetes</taxon>
        <taxon>Hypocreomycetidae</taxon>
        <taxon>Microascales</taxon>
        <taxon>Microascaceae</taxon>
        <taxon>Cephalotrichum</taxon>
    </lineage>
</organism>
<name>A0AAE8N677_9PEZI</name>
<evidence type="ECO:0000313" key="1">
    <source>
        <dbReference type="EMBL" id="SPO06937.1"/>
    </source>
</evidence>
<evidence type="ECO:0000313" key="2">
    <source>
        <dbReference type="Proteomes" id="UP001187682"/>
    </source>
</evidence>
<sequence length="123" mass="13953">MGGERKEIYKWCAVDTITINIEAQDMPNVPYDDGWRNVFGHSTFRGSDGWPEFEAPPAGVSNPRYTSAYKIARDMRASFQLMAGHNFHYALFGELLCANVDKIEILVNGVIYERIYGDGILRD</sequence>
<reference evidence="1" key="1">
    <citation type="submission" date="2018-03" db="EMBL/GenBank/DDBJ databases">
        <authorList>
            <person name="Guldener U."/>
        </authorList>
    </citation>
    <scope>NUCLEOTIDE SEQUENCE</scope>
</reference>
<dbReference type="AlphaFoldDB" id="A0AAE8N677"/>
<keyword evidence="2" id="KW-1185">Reference proteome</keyword>
<proteinExistence type="predicted"/>
<accession>A0AAE8N677</accession>